<dbReference type="Gramene" id="QL06p038863:mrna">
    <property type="protein sequence ID" value="QL06p038863:mrna"/>
    <property type="gene ID" value="QL06p038863"/>
</dbReference>
<dbReference type="EnsemblPlants" id="QL06p038863:mrna">
    <property type="protein sequence ID" value="QL06p038863:mrna"/>
    <property type="gene ID" value="QL06p038863"/>
</dbReference>
<evidence type="ECO:0000313" key="5">
    <source>
        <dbReference type="EnsemblPlants" id="QL06p038863:mrna"/>
    </source>
</evidence>
<keyword evidence="2 3" id="KW-0694">RNA-binding</keyword>
<dbReference type="PROSITE" id="PS50102">
    <property type="entry name" value="RRM"/>
    <property type="match status" value="1"/>
</dbReference>
<reference evidence="5" key="2">
    <citation type="submission" date="2021-01" db="UniProtKB">
        <authorList>
            <consortium name="EnsemblPlants"/>
        </authorList>
    </citation>
    <scope>IDENTIFICATION</scope>
</reference>
<dbReference type="Gene3D" id="3.30.70.330">
    <property type="match status" value="1"/>
</dbReference>
<sequence>MESTSGRLSEADLRGYFGKYGEVMHALVLSDKDRRGFGCVTFKDLETINIVIREESSVDVKPPLCISESIQEQNNHSEQLHNNGTSINKKIFVGRLPSDLTELEFKDYF</sequence>
<dbReference type="Pfam" id="PF00076">
    <property type="entry name" value="RRM_1"/>
    <property type="match status" value="1"/>
</dbReference>
<dbReference type="AlphaFoldDB" id="A0A7N2M0P0"/>
<evidence type="ECO:0000256" key="3">
    <source>
        <dbReference type="PROSITE-ProRule" id="PRU00176"/>
    </source>
</evidence>
<evidence type="ECO:0000256" key="1">
    <source>
        <dbReference type="ARBA" id="ARBA00022737"/>
    </source>
</evidence>
<protein>
    <recommendedName>
        <fullName evidence="4">RRM domain-containing protein</fullName>
    </recommendedName>
</protein>
<proteinExistence type="predicted"/>
<feature type="domain" description="RRM" evidence="4">
    <location>
        <begin position="1"/>
        <end position="98"/>
    </location>
</feature>
<dbReference type="SUPFAM" id="SSF54928">
    <property type="entry name" value="RNA-binding domain, RBD"/>
    <property type="match status" value="1"/>
</dbReference>
<evidence type="ECO:0000256" key="2">
    <source>
        <dbReference type="ARBA" id="ARBA00022884"/>
    </source>
</evidence>
<name>A0A7N2M0P0_QUELO</name>
<dbReference type="GO" id="GO:0006417">
    <property type="term" value="P:regulation of translation"/>
    <property type="evidence" value="ECO:0007669"/>
    <property type="project" value="TreeGrafter"/>
</dbReference>
<keyword evidence="6" id="KW-1185">Reference proteome</keyword>
<dbReference type="InterPro" id="IPR035979">
    <property type="entry name" value="RBD_domain_sf"/>
</dbReference>
<organism evidence="5 6">
    <name type="scientific">Quercus lobata</name>
    <name type="common">Valley oak</name>
    <dbReference type="NCBI Taxonomy" id="97700"/>
    <lineage>
        <taxon>Eukaryota</taxon>
        <taxon>Viridiplantae</taxon>
        <taxon>Streptophyta</taxon>
        <taxon>Embryophyta</taxon>
        <taxon>Tracheophyta</taxon>
        <taxon>Spermatophyta</taxon>
        <taxon>Magnoliopsida</taxon>
        <taxon>eudicotyledons</taxon>
        <taxon>Gunneridae</taxon>
        <taxon>Pentapetalae</taxon>
        <taxon>rosids</taxon>
        <taxon>fabids</taxon>
        <taxon>Fagales</taxon>
        <taxon>Fagaceae</taxon>
        <taxon>Quercus</taxon>
    </lineage>
</organism>
<dbReference type="InterPro" id="IPR012677">
    <property type="entry name" value="Nucleotide-bd_a/b_plait_sf"/>
</dbReference>
<dbReference type="EMBL" id="LRBV02000006">
    <property type="status" value="NOT_ANNOTATED_CDS"/>
    <property type="molecule type" value="Genomic_DNA"/>
</dbReference>
<dbReference type="PANTHER" id="PTHR48032">
    <property type="entry name" value="RNA-BINDING PROTEIN MUSASHI HOMOLOG RBP6"/>
    <property type="match status" value="1"/>
</dbReference>
<dbReference type="PANTHER" id="PTHR48032:SF6">
    <property type="entry name" value="RNA-BINDING (RRM_RBD_RNP MOTIFS) FAMILY PROTEIN"/>
    <property type="match status" value="1"/>
</dbReference>
<dbReference type="InParanoid" id="A0A7N2M0P0"/>
<keyword evidence="1" id="KW-0677">Repeat</keyword>
<reference evidence="5 6" key="1">
    <citation type="journal article" date="2016" name="G3 (Bethesda)">
        <title>First Draft Assembly and Annotation of the Genome of a California Endemic Oak Quercus lobata Nee (Fagaceae).</title>
        <authorList>
            <person name="Sork V.L."/>
            <person name="Fitz-Gibbon S.T."/>
            <person name="Puiu D."/>
            <person name="Crepeau M."/>
            <person name="Gugger P.F."/>
            <person name="Sherman R."/>
            <person name="Stevens K."/>
            <person name="Langley C.H."/>
            <person name="Pellegrini M."/>
            <person name="Salzberg S.L."/>
        </authorList>
    </citation>
    <scope>NUCLEOTIDE SEQUENCE [LARGE SCALE GENOMIC DNA]</scope>
    <source>
        <strain evidence="5 6">cv. SW786</strain>
    </source>
</reference>
<dbReference type="Proteomes" id="UP000594261">
    <property type="component" value="Chromosome 6"/>
</dbReference>
<dbReference type="InterPro" id="IPR000504">
    <property type="entry name" value="RRM_dom"/>
</dbReference>
<dbReference type="GO" id="GO:0003729">
    <property type="term" value="F:mRNA binding"/>
    <property type="evidence" value="ECO:0007669"/>
    <property type="project" value="TreeGrafter"/>
</dbReference>
<accession>A0A7N2M0P0</accession>
<evidence type="ECO:0000313" key="6">
    <source>
        <dbReference type="Proteomes" id="UP000594261"/>
    </source>
</evidence>
<evidence type="ECO:0000259" key="4">
    <source>
        <dbReference type="PROSITE" id="PS50102"/>
    </source>
</evidence>